<sequence length="574" mass="62005">MTSCHQHHPWPGGGDSDVDVDGAAQHRHHQQQRHKTSSRSAAQSRFVEGSMNDRASAAPPLDFLGPHDTAAFERQFYAPVERPRLPTRRSNPLPPREPPHNVLRPMSSAGPSPQTRKGNFLAPLWDGVREKLHMTRSKSSGNMRHGPGGGKTHAAVAHAAAAAHANDHASSGASHPGDYPSREEVMESYRNLMASGFFDAHAIQGTRHPMHKPSSHSHAPPTMVLSSPPPQATKPFMQHLNSHHPNSSLGFSAIPYGATRHPTPSELPSTIPPTGPHRSTITRTPSQTMILSSPSRGTKRSGGPVDNETSTRKLVKKLRRSASRVSTELTQPKSKTGSTVRAQPSNSSMSPSFFSRSSREMTRPSMSSTTVYSQYAGSGNTSDAGSGMLRTPTKLTKTQPLALPQQRTTRRRVMGIGRRSTRHAQSSSPILAPIPVVLSAMVDNHNDNNNDAMVLDSPPRPPITRRTAAAAAAIAAAQQQAPSFHYPGRMRTRQMQGASAPVEPLRVVVQPDLNLNRGAVVPRIPVGFVGKRVGRESVDGMDMEREGEREERKRDSGMGGSGAEGGEDVENCAW</sequence>
<feature type="compositionally biased region" description="Low complexity" evidence="1">
    <location>
        <begin position="153"/>
        <end position="175"/>
    </location>
</feature>
<evidence type="ECO:0000313" key="2">
    <source>
        <dbReference type="EMBL" id="KAK3321052.1"/>
    </source>
</evidence>
<feature type="compositionally biased region" description="Basic and acidic residues" evidence="1">
    <location>
        <begin position="537"/>
        <end position="556"/>
    </location>
</feature>
<reference evidence="2" key="1">
    <citation type="journal article" date="2023" name="Mol. Phylogenet. Evol.">
        <title>Genome-scale phylogeny and comparative genomics of the fungal order Sordariales.</title>
        <authorList>
            <person name="Hensen N."/>
            <person name="Bonometti L."/>
            <person name="Westerberg I."/>
            <person name="Brannstrom I.O."/>
            <person name="Guillou S."/>
            <person name="Cros-Aarteil S."/>
            <person name="Calhoun S."/>
            <person name="Haridas S."/>
            <person name="Kuo A."/>
            <person name="Mondo S."/>
            <person name="Pangilinan J."/>
            <person name="Riley R."/>
            <person name="LaButti K."/>
            <person name="Andreopoulos B."/>
            <person name="Lipzen A."/>
            <person name="Chen C."/>
            <person name="Yan M."/>
            <person name="Daum C."/>
            <person name="Ng V."/>
            <person name="Clum A."/>
            <person name="Steindorff A."/>
            <person name="Ohm R.A."/>
            <person name="Martin F."/>
            <person name="Silar P."/>
            <person name="Natvig D.O."/>
            <person name="Lalanne C."/>
            <person name="Gautier V."/>
            <person name="Ament-Velasquez S.L."/>
            <person name="Kruys A."/>
            <person name="Hutchinson M.I."/>
            <person name="Powell A.J."/>
            <person name="Barry K."/>
            <person name="Miller A.N."/>
            <person name="Grigoriev I.V."/>
            <person name="Debuchy R."/>
            <person name="Gladieux P."/>
            <person name="Hiltunen Thoren M."/>
            <person name="Johannesson H."/>
        </authorList>
    </citation>
    <scope>NUCLEOTIDE SEQUENCE</scope>
    <source>
        <strain evidence="2">SMH4131-1</strain>
    </source>
</reference>
<feature type="region of interest" description="Disordered" evidence="1">
    <location>
        <begin position="289"/>
        <end position="365"/>
    </location>
</feature>
<gene>
    <name evidence="2" type="ORF">B0T19DRAFT_256885</name>
</gene>
<dbReference type="AlphaFoldDB" id="A0AAE0I9I6"/>
<feature type="compositionally biased region" description="Basic residues" evidence="1">
    <location>
        <begin position="25"/>
        <end position="37"/>
    </location>
</feature>
<dbReference type="Proteomes" id="UP001286456">
    <property type="component" value="Unassembled WGS sequence"/>
</dbReference>
<accession>A0AAE0I9I6</accession>
<feature type="compositionally biased region" description="Polar residues" evidence="1">
    <location>
        <begin position="323"/>
        <end position="343"/>
    </location>
</feature>
<feature type="region of interest" description="Disordered" evidence="1">
    <location>
        <begin position="1"/>
        <end position="120"/>
    </location>
</feature>
<feature type="region of interest" description="Disordered" evidence="1">
    <location>
        <begin position="135"/>
        <end position="180"/>
    </location>
</feature>
<protein>
    <submittedName>
        <fullName evidence="2">Uncharacterized protein</fullName>
    </submittedName>
</protein>
<proteinExistence type="predicted"/>
<feature type="region of interest" description="Disordered" evidence="1">
    <location>
        <begin position="263"/>
        <end position="282"/>
    </location>
</feature>
<evidence type="ECO:0000313" key="3">
    <source>
        <dbReference type="Proteomes" id="UP001286456"/>
    </source>
</evidence>
<feature type="compositionally biased region" description="Acidic residues" evidence="1">
    <location>
        <begin position="565"/>
        <end position="574"/>
    </location>
</feature>
<keyword evidence="3" id="KW-1185">Reference proteome</keyword>
<feature type="compositionally biased region" description="Low complexity" evidence="1">
    <location>
        <begin position="344"/>
        <end position="356"/>
    </location>
</feature>
<feature type="region of interest" description="Disordered" evidence="1">
    <location>
        <begin position="537"/>
        <end position="574"/>
    </location>
</feature>
<organism evidence="2 3">
    <name type="scientific">Cercophora scortea</name>
    <dbReference type="NCBI Taxonomy" id="314031"/>
    <lineage>
        <taxon>Eukaryota</taxon>
        <taxon>Fungi</taxon>
        <taxon>Dikarya</taxon>
        <taxon>Ascomycota</taxon>
        <taxon>Pezizomycotina</taxon>
        <taxon>Sordariomycetes</taxon>
        <taxon>Sordariomycetidae</taxon>
        <taxon>Sordariales</taxon>
        <taxon>Lasiosphaeriaceae</taxon>
        <taxon>Cercophora</taxon>
    </lineage>
</organism>
<reference evidence="2" key="2">
    <citation type="submission" date="2023-06" db="EMBL/GenBank/DDBJ databases">
        <authorList>
            <consortium name="Lawrence Berkeley National Laboratory"/>
            <person name="Haridas S."/>
            <person name="Hensen N."/>
            <person name="Bonometti L."/>
            <person name="Westerberg I."/>
            <person name="Brannstrom I.O."/>
            <person name="Guillou S."/>
            <person name="Cros-Aarteil S."/>
            <person name="Calhoun S."/>
            <person name="Kuo A."/>
            <person name="Mondo S."/>
            <person name="Pangilinan J."/>
            <person name="Riley R."/>
            <person name="Labutti K."/>
            <person name="Andreopoulos B."/>
            <person name="Lipzen A."/>
            <person name="Chen C."/>
            <person name="Yanf M."/>
            <person name="Daum C."/>
            <person name="Ng V."/>
            <person name="Clum A."/>
            <person name="Steindorff A."/>
            <person name="Ohm R."/>
            <person name="Martin F."/>
            <person name="Silar P."/>
            <person name="Natvig D."/>
            <person name="Lalanne C."/>
            <person name="Gautier V."/>
            <person name="Ament-Velasquez S.L."/>
            <person name="Kruys A."/>
            <person name="Hutchinson M.I."/>
            <person name="Powell A.J."/>
            <person name="Barry K."/>
            <person name="Miller A.N."/>
            <person name="Grigoriev I.V."/>
            <person name="Debuchy R."/>
            <person name="Gladieux P."/>
            <person name="Thoren M.H."/>
            <person name="Johannesson H."/>
        </authorList>
    </citation>
    <scope>NUCLEOTIDE SEQUENCE</scope>
    <source>
        <strain evidence="2">SMH4131-1</strain>
    </source>
</reference>
<name>A0AAE0I9I6_9PEZI</name>
<evidence type="ECO:0000256" key="1">
    <source>
        <dbReference type="SAM" id="MobiDB-lite"/>
    </source>
</evidence>
<feature type="compositionally biased region" description="Basic residues" evidence="1">
    <location>
        <begin position="313"/>
        <end position="322"/>
    </location>
</feature>
<dbReference type="EMBL" id="JAUEPO010000005">
    <property type="protein sequence ID" value="KAK3321052.1"/>
    <property type="molecule type" value="Genomic_DNA"/>
</dbReference>
<comment type="caution">
    <text evidence="2">The sequence shown here is derived from an EMBL/GenBank/DDBJ whole genome shotgun (WGS) entry which is preliminary data.</text>
</comment>